<dbReference type="SUPFAM" id="SSF51419">
    <property type="entry name" value="PLP-binding barrel"/>
    <property type="match status" value="1"/>
</dbReference>
<dbReference type="RefSeq" id="WP_183806728.1">
    <property type="nucleotide sequence ID" value="NZ_JACIEE010000007.1"/>
</dbReference>
<evidence type="ECO:0000313" key="3">
    <source>
        <dbReference type="Proteomes" id="UP000574761"/>
    </source>
</evidence>
<organism evidence="2 3">
    <name type="scientific">Mycoplana azooxidifex</name>
    <dbReference type="NCBI Taxonomy" id="1636188"/>
    <lineage>
        <taxon>Bacteria</taxon>
        <taxon>Pseudomonadati</taxon>
        <taxon>Pseudomonadota</taxon>
        <taxon>Alphaproteobacteria</taxon>
        <taxon>Hyphomicrobiales</taxon>
        <taxon>Rhizobiaceae</taxon>
        <taxon>Mycoplana</taxon>
    </lineage>
</organism>
<dbReference type="Proteomes" id="UP000574761">
    <property type="component" value="Unassembled WGS sequence"/>
</dbReference>
<evidence type="ECO:0000313" key="2">
    <source>
        <dbReference type="EMBL" id="MBB3978486.1"/>
    </source>
</evidence>
<dbReference type="InterPro" id="IPR029066">
    <property type="entry name" value="PLP-binding_barrel"/>
</dbReference>
<protein>
    <submittedName>
        <fullName evidence="2">D-serine deaminase-like pyridoxal phosphate-dependent protein</fullName>
    </submittedName>
</protein>
<accession>A0A7W6D850</accession>
<dbReference type="AlphaFoldDB" id="A0A7W6D850"/>
<dbReference type="Pfam" id="PF01168">
    <property type="entry name" value="Ala_racemase_N"/>
    <property type="match status" value="1"/>
</dbReference>
<gene>
    <name evidence="2" type="ORF">GGQ64_003720</name>
</gene>
<dbReference type="EMBL" id="JACIEE010000007">
    <property type="protein sequence ID" value="MBB3978486.1"/>
    <property type="molecule type" value="Genomic_DNA"/>
</dbReference>
<dbReference type="Gene3D" id="3.20.20.10">
    <property type="entry name" value="Alanine racemase"/>
    <property type="match status" value="1"/>
</dbReference>
<comment type="caution">
    <text evidence="2">The sequence shown here is derived from an EMBL/GenBank/DDBJ whole genome shotgun (WGS) entry which is preliminary data.</text>
</comment>
<evidence type="ECO:0000259" key="1">
    <source>
        <dbReference type="Pfam" id="PF01168"/>
    </source>
</evidence>
<reference evidence="2 3" key="1">
    <citation type="submission" date="2020-08" db="EMBL/GenBank/DDBJ databases">
        <title>Genomic Encyclopedia of Type Strains, Phase IV (KMG-IV): sequencing the most valuable type-strain genomes for metagenomic binning, comparative biology and taxonomic classification.</title>
        <authorList>
            <person name="Goeker M."/>
        </authorList>
    </citation>
    <scope>NUCLEOTIDE SEQUENCE [LARGE SCALE GENOMIC DNA]</scope>
    <source>
        <strain evidence="2 3">DSM 100211</strain>
    </source>
</reference>
<dbReference type="InterPro" id="IPR001608">
    <property type="entry name" value="Ala_racemase_N"/>
</dbReference>
<dbReference type="GO" id="GO:0008721">
    <property type="term" value="F:D-serine ammonia-lyase activity"/>
    <property type="evidence" value="ECO:0007669"/>
    <property type="project" value="TreeGrafter"/>
</dbReference>
<proteinExistence type="predicted"/>
<dbReference type="PANTHER" id="PTHR28004">
    <property type="entry name" value="ZGC:162816-RELATED"/>
    <property type="match status" value="1"/>
</dbReference>
<feature type="domain" description="Alanine racemase N-terminal" evidence="1">
    <location>
        <begin position="26"/>
        <end position="256"/>
    </location>
</feature>
<dbReference type="InterPro" id="IPR051466">
    <property type="entry name" value="D-amino_acid_metab_enzyme"/>
</dbReference>
<name>A0A7W6D850_9HYPH</name>
<keyword evidence="3" id="KW-1185">Reference proteome</keyword>
<dbReference type="GO" id="GO:0036088">
    <property type="term" value="P:D-serine catabolic process"/>
    <property type="evidence" value="ECO:0007669"/>
    <property type="project" value="TreeGrafter"/>
</dbReference>
<dbReference type="PANTHER" id="PTHR28004:SF2">
    <property type="entry name" value="D-SERINE DEHYDRATASE"/>
    <property type="match status" value="1"/>
</dbReference>
<sequence>MKRTAYFGMMSAALEEAGIYRPALVIDLERLNANLSIVREAMRGGPAIRLVDKSLPSLPLLGHAMRILQTRRIMTFHLPVTMAVLGEFPDAHALLGKPMPIAAVAQAFAHAGPDQASALAARVTWLIDTEARLAQYASFARTLGKPLHVAFEINIGMQRGGFDTPADLAKAVSAASGKPYLRCEGLMGYEAHVPAIPSLFGGPEAALRRAQARFYDFVAVLPAGQRAILNTGGSQTAFSHAGNRVANEVSIGSALVKPMDFDRPGLRALAPAIFIATPVLKVLKTRLPGPRLMSALVQALGLFPRNGCFLYGGKFMAQPVHPPGLKRNGIWGDSSNQQLMGFSAAYPVTPDDLVFFRPTQSEAVLQQFGPLQIMENGRITSEWPVLPAG</sequence>